<feature type="region of interest" description="Disordered" evidence="1">
    <location>
        <begin position="1"/>
        <end position="68"/>
    </location>
</feature>
<evidence type="ECO:0000313" key="3">
    <source>
        <dbReference type="Proteomes" id="UP000595610"/>
    </source>
</evidence>
<organism evidence="2 3">
    <name type="scientific">Paraburkholderia ginsengisoli</name>
    <dbReference type="NCBI Taxonomy" id="311231"/>
    <lineage>
        <taxon>Bacteria</taxon>
        <taxon>Pseudomonadati</taxon>
        <taxon>Pseudomonadota</taxon>
        <taxon>Betaproteobacteria</taxon>
        <taxon>Burkholderiales</taxon>
        <taxon>Burkholderiaceae</taxon>
        <taxon>Paraburkholderia</taxon>
    </lineage>
</organism>
<proteinExistence type="predicted"/>
<dbReference type="AlphaFoldDB" id="A0A7T4TB80"/>
<evidence type="ECO:0000313" key="2">
    <source>
        <dbReference type="EMBL" id="QQC66947.1"/>
    </source>
</evidence>
<feature type="compositionally biased region" description="Basic residues" evidence="1">
    <location>
        <begin position="11"/>
        <end position="25"/>
    </location>
</feature>
<accession>A0A7T4TB80</accession>
<gene>
    <name evidence="2" type="ORF">I6I06_18385</name>
</gene>
<evidence type="ECO:0000256" key="1">
    <source>
        <dbReference type="SAM" id="MobiDB-lite"/>
    </source>
</evidence>
<dbReference type="Proteomes" id="UP000595610">
    <property type="component" value="Chromosome 2"/>
</dbReference>
<keyword evidence="3" id="KW-1185">Reference proteome</keyword>
<reference evidence="2 3" key="1">
    <citation type="submission" date="2020-12" db="EMBL/GenBank/DDBJ databases">
        <title>FDA dAtabase for Regulatory Grade micrObial Sequences (FDA-ARGOS): Supporting development and validation of Infectious Disease Dx tests.</title>
        <authorList>
            <person name="Nelson B."/>
            <person name="Plummer A."/>
            <person name="Tallon L."/>
            <person name="Sadzewicz L."/>
            <person name="Zhao X."/>
            <person name="Boylan J."/>
            <person name="Ott S."/>
            <person name="Bowen H."/>
            <person name="Vavikolanu K."/>
            <person name="Mehta A."/>
            <person name="Aluvathingal J."/>
            <person name="Nadendla S."/>
            <person name="Myers T."/>
            <person name="Yan Y."/>
            <person name="Sichtig H."/>
        </authorList>
    </citation>
    <scope>NUCLEOTIDE SEQUENCE [LARGE SCALE GENOMIC DNA]</scope>
    <source>
        <strain evidence="2 3">FDAARGOS_1049</strain>
    </source>
</reference>
<name>A0A7T4TB80_9BURK</name>
<dbReference type="EMBL" id="CP066076">
    <property type="protein sequence ID" value="QQC66947.1"/>
    <property type="molecule type" value="Genomic_DNA"/>
</dbReference>
<dbReference type="RefSeq" id="WP_042328577.1">
    <property type="nucleotide sequence ID" value="NZ_CP066076.1"/>
</dbReference>
<protein>
    <submittedName>
        <fullName evidence="2">Uncharacterized protein</fullName>
    </submittedName>
</protein>
<dbReference type="KEGG" id="pgis:I6I06_18385"/>
<sequence>MDQEESLSQHVAKRSQRGSRLRQRSRNGSGEARHLGILDGGTDAAESEAEAEEKESATLSDADMPRSNSSARLLVEALKTPSAANVQRW</sequence>